<dbReference type="InterPro" id="IPR053772">
    <property type="entry name" value="At1g61320/At1g61330-like"/>
</dbReference>
<dbReference type="OrthoDB" id="1901752at2759"/>
<keyword evidence="3" id="KW-1185">Reference proteome</keyword>
<evidence type="ECO:0000313" key="3">
    <source>
        <dbReference type="Proteomes" id="UP000595140"/>
    </source>
</evidence>
<dbReference type="EMBL" id="OOIL02006841">
    <property type="protein sequence ID" value="VFR02904.1"/>
    <property type="molecule type" value="Genomic_DNA"/>
</dbReference>
<organism evidence="2 3">
    <name type="scientific">Cuscuta campestris</name>
    <dbReference type="NCBI Taxonomy" id="132261"/>
    <lineage>
        <taxon>Eukaryota</taxon>
        <taxon>Viridiplantae</taxon>
        <taxon>Streptophyta</taxon>
        <taxon>Embryophyta</taxon>
        <taxon>Tracheophyta</taxon>
        <taxon>Spermatophyta</taxon>
        <taxon>Magnoliopsida</taxon>
        <taxon>eudicotyledons</taxon>
        <taxon>Gunneridae</taxon>
        <taxon>Pentapetalae</taxon>
        <taxon>asterids</taxon>
        <taxon>lamiids</taxon>
        <taxon>Solanales</taxon>
        <taxon>Convolvulaceae</taxon>
        <taxon>Cuscuteae</taxon>
        <taxon>Cuscuta</taxon>
        <taxon>Cuscuta subgen. Grammica</taxon>
        <taxon>Cuscuta sect. Cleistogrammica</taxon>
    </lineage>
</organism>
<proteinExistence type="predicted"/>
<accession>A0A484NP33</accession>
<feature type="domain" description="At1g61320/AtMIF1 LRR" evidence="1">
    <location>
        <begin position="15"/>
        <end position="179"/>
    </location>
</feature>
<dbReference type="AlphaFoldDB" id="A0A484NP33"/>
<gene>
    <name evidence="2" type="ORF">CCAM_LOCUS44679</name>
</gene>
<reference evidence="2 3" key="1">
    <citation type="submission" date="2018-04" db="EMBL/GenBank/DDBJ databases">
        <authorList>
            <person name="Vogel A."/>
        </authorList>
    </citation>
    <scope>NUCLEOTIDE SEQUENCE [LARGE SCALE GENOMIC DNA]</scope>
</reference>
<protein>
    <recommendedName>
        <fullName evidence="1">At1g61320/AtMIF1 LRR domain-containing protein</fullName>
    </recommendedName>
</protein>
<dbReference type="Gene3D" id="3.80.10.10">
    <property type="entry name" value="Ribonuclease Inhibitor"/>
    <property type="match status" value="1"/>
</dbReference>
<evidence type="ECO:0000259" key="1">
    <source>
        <dbReference type="Pfam" id="PF23622"/>
    </source>
</evidence>
<evidence type="ECO:0000313" key="2">
    <source>
        <dbReference type="EMBL" id="VFR02904.1"/>
    </source>
</evidence>
<dbReference type="InterPro" id="IPR032675">
    <property type="entry name" value="LRR_dom_sf"/>
</dbReference>
<dbReference type="PANTHER" id="PTHR34145">
    <property type="entry name" value="OS02G0105600 PROTEIN"/>
    <property type="match status" value="1"/>
</dbReference>
<dbReference type="SUPFAM" id="SSF52058">
    <property type="entry name" value="L domain-like"/>
    <property type="match status" value="1"/>
</dbReference>
<name>A0A484NP33_9ASTE</name>
<dbReference type="Pfam" id="PF23622">
    <property type="entry name" value="LRR_At1g61320_AtMIF1"/>
    <property type="match status" value="1"/>
</dbReference>
<sequence length="323" mass="36094">MHICIAGHNLAKFQPVMDQCLGAAIERRVSELVVKIKCRTPASLLYSVPGEVVVGDSLKVLQLEGCVLGDHKTRIDLPHLRKLKLYMCRFSGENVLPEILSSCPRMEFLEVSYCDGVCSFLSLPCKLRLKNLTIRCGPCDTQPKKIEIFAPGLETFDCTLLMPCSMDLVGCTALKRLELQGAILSADCVPIQHLLRKHLCVEELKLSGCQGVDKIQVSSSRLKGLVINDHGTLRGVEIDTPNLLSLEYICLHEWCSNNRFCSSRVPKVEEVHMMFSAQTFRSACWSGLKGFLMKLQNYEDLKLLIVSLCINQAVSFHLPSYGY</sequence>
<dbReference type="InterPro" id="IPR055357">
    <property type="entry name" value="LRR_At1g61320_AtMIF1"/>
</dbReference>
<dbReference type="Proteomes" id="UP000595140">
    <property type="component" value="Unassembled WGS sequence"/>
</dbReference>